<proteinExistence type="predicted"/>
<keyword evidence="6" id="KW-0456">Lyase</keyword>
<sequence>MIGAFESMVRRHPQRTCFTCVDETGEARAYSYRETRMLSAALARHLRRRGVNPGDSVAVDLPNCAAYVFLVLAAAYGGFSLVALNNRLTGGEKLGRLMEIERKPGVNVALRVDEVAVGRLVDEAVALLAGEAEVEGGFRDPCDLRDSRGLRDSRDSWGHRDSRSPRAGLRSAGTRPRRISFTARENALAAEPRSTRGLGRASSGRASLRRRDEMARQDAVESVIHFAEHAAHVFDRGSRALVMFTSGTTGRSKAVSLTWENICSASEVSNAVLNRRGEGLWQAVLPLYHIGGFQVVVRSLLNGMPFILYRRFDAARVLSDAARRGATHISVVDKMLQDLLSASAELSIDAVRRYSCILLGGGAVNPRTLERALSVGARVYASYGMTETSSQIANCLVTSAFRGGLRLMPSYRAHIVDPGEDGFGRLAVKGPGLFEGYLNARAAYTVDGFFLTGDTAMLRDGLLYVKERTDDMFVSGGENVYPAEIRGQLLRVPGVADAHVFGAPDAVWGRRPVAFVERDPAFGALAPAAASSALADAATLDGPSRPSAAPAASRPSAALRPPRPPAASRSASAASSASADAAAPSSSHSSALAPAAPTAPAAASRAANRQLAVAVREHLGPRLSKLYRPKHLCVLDEFPRTGIGKVDRAALERRYDERIEVERVVLHRIKMPFSTPFRTPKGTLAERESVIVEVVDHAGRTGLGECVAFSTDWYLPETLDQDVRALRDILAPMVLTEAFLHPSEASAAFFSDPRAAALPMACGALEPALWDLYGKIVKRPLWQLVGGTARGGVAGGSASVPAGAVVGLGSPSETVAAVRRCAEAGYRRVKLKVAPGAAPAAVRAVRAAFPQLMITLDANQSFTERDMDDLRALDACGAAWIEEPLDPRRVPQGASGDLFSRLAKLQGALCTPVCLDESIARPRDLARALAHPELRCYAVKAAKFGGVQPTLDFLSMAEERGIDVWMGGMYDTGVSKRLHAALGTLPHVKAAGDIGSTARYFAQDITDPPYTADRGFVTLNRTGHEHGLGCDLNRAVLARVLVDHIVIER</sequence>
<evidence type="ECO:0000256" key="4">
    <source>
        <dbReference type="SAM" id="MobiDB-lite"/>
    </source>
</evidence>
<dbReference type="InterPro" id="IPR042099">
    <property type="entry name" value="ANL_N_sf"/>
</dbReference>
<dbReference type="InterPro" id="IPR018110">
    <property type="entry name" value="Mandel_Rmase/mucon_lact_enz_CS"/>
</dbReference>
<protein>
    <recommendedName>
        <fullName evidence="2 3">o-succinylbenzoate synthase</fullName>
        <ecNumber evidence="2 3">4.2.1.113</ecNumber>
    </recommendedName>
</protein>
<dbReference type="Gene3D" id="3.40.50.12780">
    <property type="entry name" value="N-terminal domain of ligase-like"/>
    <property type="match status" value="1"/>
</dbReference>
<dbReference type="SMART" id="SM00922">
    <property type="entry name" value="MR_MLE"/>
    <property type="match status" value="1"/>
</dbReference>
<feature type="region of interest" description="Disordered" evidence="4">
    <location>
        <begin position="149"/>
        <end position="212"/>
    </location>
</feature>
<dbReference type="InterPro" id="IPR029017">
    <property type="entry name" value="Enolase-like_N"/>
</dbReference>
<dbReference type="NCBIfam" id="TIGR01928">
    <property type="entry name" value="menC_lowGC_arch"/>
    <property type="match status" value="1"/>
</dbReference>
<dbReference type="InterPro" id="IPR050237">
    <property type="entry name" value="ATP-dep_AMP-bd_enzyme"/>
</dbReference>
<dbReference type="Gene3D" id="3.30.390.10">
    <property type="entry name" value="Enolase-like, N-terminal domain"/>
    <property type="match status" value="1"/>
</dbReference>
<evidence type="ECO:0000256" key="1">
    <source>
        <dbReference type="ARBA" id="ARBA00001968"/>
    </source>
</evidence>
<dbReference type="PANTHER" id="PTHR43767">
    <property type="entry name" value="LONG-CHAIN-FATTY-ACID--COA LIGASE"/>
    <property type="match status" value="1"/>
</dbReference>
<dbReference type="Pfam" id="PF00501">
    <property type="entry name" value="AMP-binding"/>
    <property type="match status" value="1"/>
</dbReference>
<accession>A0A9D2VJB2</accession>
<dbReference type="PROSITE" id="PS00455">
    <property type="entry name" value="AMP_BINDING"/>
    <property type="match status" value="1"/>
</dbReference>
<dbReference type="InterPro" id="IPR036849">
    <property type="entry name" value="Enolase-like_C_sf"/>
</dbReference>
<comment type="caution">
    <text evidence="6">The sequence shown here is derived from an EMBL/GenBank/DDBJ whole genome shotgun (WGS) entry which is preliminary data.</text>
</comment>
<dbReference type="GO" id="GO:0009063">
    <property type="term" value="P:amino acid catabolic process"/>
    <property type="evidence" value="ECO:0007669"/>
    <property type="project" value="InterPro"/>
</dbReference>
<dbReference type="GO" id="GO:0043748">
    <property type="term" value="F:O-succinylbenzoate synthase activity"/>
    <property type="evidence" value="ECO:0007669"/>
    <property type="project" value="UniProtKB-EC"/>
</dbReference>
<dbReference type="Gene3D" id="3.40.50.980">
    <property type="match status" value="1"/>
</dbReference>
<dbReference type="Proteomes" id="UP000789325">
    <property type="component" value="Unassembled WGS sequence"/>
</dbReference>
<evidence type="ECO:0000313" key="6">
    <source>
        <dbReference type="EMBL" id="HJH42995.1"/>
    </source>
</evidence>
<dbReference type="InterPro" id="IPR013342">
    <property type="entry name" value="Mandelate_racemase_C"/>
</dbReference>
<organism evidence="6 7">
    <name type="scientific">Rubneribacter badeniensis</name>
    <dbReference type="NCBI Taxonomy" id="2070688"/>
    <lineage>
        <taxon>Bacteria</taxon>
        <taxon>Bacillati</taxon>
        <taxon>Actinomycetota</taxon>
        <taxon>Coriobacteriia</taxon>
        <taxon>Eggerthellales</taxon>
        <taxon>Eggerthellaceae</taxon>
        <taxon>Rubneribacter</taxon>
    </lineage>
</organism>
<dbReference type="SFLD" id="SFLDF00009">
    <property type="entry name" value="o-succinylbenzoate_synthase"/>
    <property type="match status" value="1"/>
</dbReference>
<reference evidence="6" key="1">
    <citation type="journal article" date="2021" name="PeerJ">
        <title>Extensive microbial diversity within the chicken gut microbiome revealed by metagenomics and culture.</title>
        <authorList>
            <person name="Gilroy R."/>
            <person name="Ravi A."/>
            <person name="Getino M."/>
            <person name="Pursley I."/>
            <person name="Horton D.L."/>
            <person name="Alikhan N.F."/>
            <person name="Baker D."/>
            <person name="Gharbi K."/>
            <person name="Hall N."/>
            <person name="Watson M."/>
            <person name="Adriaenssens E.M."/>
            <person name="Foster-Nyarko E."/>
            <person name="Jarju S."/>
            <person name="Secka A."/>
            <person name="Antonio M."/>
            <person name="Oren A."/>
            <person name="Chaudhuri R.R."/>
            <person name="La Ragione R."/>
            <person name="Hildebrand F."/>
            <person name="Pallen M.J."/>
        </authorList>
    </citation>
    <scope>NUCLEOTIDE SEQUENCE</scope>
    <source>
        <strain evidence="6">USAMLcec12-2067</strain>
    </source>
</reference>
<dbReference type="InterPro" id="IPR045851">
    <property type="entry name" value="AMP-bd_C_sf"/>
</dbReference>
<feature type="compositionally biased region" description="Basic and acidic residues" evidence="4">
    <location>
        <begin position="149"/>
        <end position="164"/>
    </location>
</feature>
<dbReference type="SUPFAM" id="SSF51604">
    <property type="entry name" value="Enolase C-terminal domain-like"/>
    <property type="match status" value="1"/>
</dbReference>
<dbReference type="SFLD" id="SFLDG00180">
    <property type="entry name" value="muconate_cycloisomerase"/>
    <property type="match status" value="1"/>
</dbReference>
<dbReference type="Pfam" id="PF02746">
    <property type="entry name" value="MR_MLE_N"/>
    <property type="match status" value="1"/>
</dbReference>
<evidence type="ECO:0000313" key="7">
    <source>
        <dbReference type="Proteomes" id="UP000789325"/>
    </source>
</evidence>
<dbReference type="SUPFAM" id="SSF56801">
    <property type="entry name" value="Acetyl-CoA synthetase-like"/>
    <property type="match status" value="1"/>
</dbReference>
<dbReference type="Gene3D" id="3.20.20.120">
    <property type="entry name" value="Enolase-like C-terminal domain"/>
    <property type="match status" value="1"/>
</dbReference>
<dbReference type="InterPro" id="IPR000873">
    <property type="entry name" value="AMP-dep_synth/lig_dom"/>
</dbReference>
<dbReference type="PROSITE" id="PS00908">
    <property type="entry name" value="MR_MLE_1"/>
    <property type="match status" value="1"/>
</dbReference>
<evidence type="ECO:0000256" key="3">
    <source>
        <dbReference type="NCBIfam" id="TIGR01928"/>
    </source>
</evidence>
<dbReference type="InterPro" id="IPR010197">
    <property type="entry name" value="OSBS/NAAAR"/>
</dbReference>
<dbReference type="GO" id="GO:0009234">
    <property type="term" value="P:menaquinone biosynthetic process"/>
    <property type="evidence" value="ECO:0007669"/>
    <property type="project" value="UniProtKB-UniRule"/>
</dbReference>
<dbReference type="Pfam" id="PF13193">
    <property type="entry name" value="AMP-binding_C"/>
    <property type="match status" value="1"/>
</dbReference>
<dbReference type="InterPro" id="IPR029065">
    <property type="entry name" value="Enolase_C-like"/>
</dbReference>
<dbReference type="InterPro" id="IPR013341">
    <property type="entry name" value="Mandelate_racemase_N_dom"/>
</dbReference>
<dbReference type="SUPFAM" id="SSF54826">
    <property type="entry name" value="Enolase N-terminal domain-like"/>
    <property type="match status" value="1"/>
</dbReference>
<dbReference type="Gene3D" id="3.30.300.30">
    <property type="match status" value="2"/>
</dbReference>
<dbReference type="SFLD" id="SFLDS00001">
    <property type="entry name" value="Enolase"/>
    <property type="match status" value="1"/>
</dbReference>
<evidence type="ECO:0000256" key="2">
    <source>
        <dbReference type="ARBA" id="ARBA00029491"/>
    </source>
</evidence>
<dbReference type="PANTHER" id="PTHR43767:SF1">
    <property type="entry name" value="NONRIBOSOMAL PEPTIDE SYNTHASE PES1 (EUROFUNG)-RELATED"/>
    <property type="match status" value="1"/>
</dbReference>
<dbReference type="AlphaFoldDB" id="A0A9D2VJB2"/>
<reference evidence="6" key="2">
    <citation type="submission" date="2021-09" db="EMBL/GenBank/DDBJ databases">
        <authorList>
            <person name="Gilroy R."/>
        </authorList>
    </citation>
    <scope>NUCLEOTIDE SEQUENCE</scope>
    <source>
        <strain evidence="6">USAMLcec12-2067</strain>
    </source>
</reference>
<evidence type="ECO:0000259" key="5">
    <source>
        <dbReference type="SMART" id="SM00922"/>
    </source>
</evidence>
<comment type="cofactor">
    <cofactor evidence="1">
        <name>a divalent metal cation</name>
        <dbReference type="ChEBI" id="CHEBI:60240"/>
    </cofactor>
</comment>
<dbReference type="GO" id="GO:0016878">
    <property type="term" value="F:acid-thiol ligase activity"/>
    <property type="evidence" value="ECO:0007669"/>
    <property type="project" value="UniProtKB-ARBA"/>
</dbReference>
<feature type="region of interest" description="Disordered" evidence="4">
    <location>
        <begin position="537"/>
        <end position="597"/>
    </location>
</feature>
<dbReference type="EMBL" id="DYZL01000082">
    <property type="protein sequence ID" value="HJH42995.1"/>
    <property type="molecule type" value="Genomic_DNA"/>
</dbReference>
<dbReference type="InterPro" id="IPR025110">
    <property type="entry name" value="AMP-bd_C"/>
</dbReference>
<feature type="domain" description="Mandelate racemase/muconate lactonizing enzyme C-terminal" evidence="5">
    <location>
        <begin position="811"/>
        <end position="912"/>
    </location>
</feature>
<dbReference type="EC" id="4.2.1.113" evidence="2 3"/>
<feature type="compositionally biased region" description="Low complexity" evidence="4">
    <location>
        <begin position="195"/>
        <end position="206"/>
    </location>
</feature>
<name>A0A9D2VJB2_9ACTN</name>
<gene>
    <name evidence="6" type="primary">menC</name>
    <name evidence="6" type="ORF">K8V16_04280</name>
</gene>
<dbReference type="Pfam" id="PF13378">
    <property type="entry name" value="MR_MLE_C"/>
    <property type="match status" value="1"/>
</dbReference>
<dbReference type="InterPro" id="IPR020845">
    <property type="entry name" value="AMP-binding_CS"/>
</dbReference>